<evidence type="ECO:0000313" key="2">
    <source>
        <dbReference type="Proteomes" id="UP001497700"/>
    </source>
</evidence>
<reference evidence="1 2" key="1">
    <citation type="journal article" date="2022" name="New Phytol.">
        <title>Ecological generalism drives hyperdiversity of secondary metabolite gene clusters in xylarialean endophytes.</title>
        <authorList>
            <person name="Franco M.E.E."/>
            <person name="Wisecaver J.H."/>
            <person name="Arnold A.E."/>
            <person name="Ju Y.M."/>
            <person name="Slot J.C."/>
            <person name="Ahrendt S."/>
            <person name="Moore L.P."/>
            <person name="Eastman K.E."/>
            <person name="Scott K."/>
            <person name="Konkel Z."/>
            <person name="Mondo S.J."/>
            <person name="Kuo A."/>
            <person name="Hayes R.D."/>
            <person name="Haridas S."/>
            <person name="Andreopoulos B."/>
            <person name="Riley R."/>
            <person name="LaButti K."/>
            <person name="Pangilinan J."/>
            <person name="Lipzen A."/>
            <person name="Amirebrahimi M."/>
            <person name="Yan J."/>
            <person name="Adam C."/>
            <person name="Keymanesh K."/>
            <person name="Ng V."/>
            <person name="Louie K."/>
            <person name="Northen T."/>
            <person name="Drula E."/>
            <person name="Henrissat B."/>
            <person name="Hsieh H.M."/>
            <person name="Youens-Clark K."/>
            <person name="Lutzoni F."/>
            <person name="Miadlikowska J."/>
            <person name="Eastwood D.C."/>
            <person name="Hamelin R.C."/>
            <person name="Grigoriev I.V."/>
            <person name="U'Ren J.M."/>
        </authorList>
    </citation>
    <scope>NUCLEOTIDE SEQUENCE [LARGE SCALE GENOMIC DNA]</scope>
    <source>
        <strain evidence="1 2">CBS 119005</strain>
    </source>
</reference>
<sequence>MKSFLFCCLHCLVLPSRWNSWNSWNMCRRLYDEAFPNCPTPSPSPSSSFPGKLALTNTHRHGACAKRPSQKTPHPLVNVVEENPSDHCCYRWCTLHVHPYTN</sequence>
<dbReference type="Proteomes" id="UP001497700">
    <property type="component" value="Unassembled WGS sequence"/>
</dbReference>
<protein>
    <submittedName>
        <fullName evidence="1">Uncharacterized protein</fullName>
    </submittedName>
</protein>
<keyword evidence="2" id="KW-1185">Reference proteome</keyword>
<proteinExistence type="predicted"/>
<comment type="caution">
    <text evidence="1">The sequence shown here is derived from an EMBL/GenBank/DDBJ whole genome shotgun (WGS) entry which is preliminary data.</text>
</comment>
<evidence type="ECO:0000313" key="1">
    <source>
        <dbReference type="EMBL" id="KAI4864143.1"/>
    </source>
</evidence>
<accession>A0ACB9YXR0</accession>
<dbReference type="EMBL" id="MU393491">
    <property type="protein sequence ID" value="KAI4864143.1"/>
    <property type="molecule type" value="Genomic_DNA"/>
</dbReference>
<gene>
    <name evidence="1" type="ORF">F4820DRAFT_424717</name>
</gene>
<organism evidence="1 2">
    <name type="scientific">Hypoxylon rubiginosum</name>
    <dbReference type="NCBI Taxonomy" id="110542"/>
    <lineage>
        <taxon>Eukaryota</taxon>
        <taxon>Fungi</taxon>
        <taxon>Dikarya</taxon>
        <taxon>Ascomycota</taxon>
        <taxon>Pezizomycotina</taxon>
        <taxon>Sordariomycetes</taxon>
        <taxon>Xylariomycetidae</taxon>
        <taxon>Xylariales</taxon>
        <taxon>Hypoxylaceae</taxon>
        <taxon>Hypoxylon</taxon>
    </lineage>
</organism>
<name>A0ACB9YXR0_9PEZI</name>